<dbReference type="EMBL" id="KL367485">
    <property type="protein sequence ID" value="KFD70788.1"/>
    <property type="molecule type" value="Genomic_DNA"/>
</dbReference>
<evidence type="ECO:0000313" key="2">
    <source>
        <dbReference type="EMBL" id="KFD58028.1"/>
    </source>
</evidence>
<feature type="region of interest" description="Disordered" evidence="1">
    <location>
        <begin position="500"/>
        <end position="525"/>
    </location>
</feature>
<protein>
    <recommendedName>
        <fullName evidence="5">CSD domain-containing protein</fullName>
    </recommendedName>
</protein>
<gene>
    <name evidence="2" type="ORF">M513_01261</name>
    <name evidence="3" type="ORF">M514_01261</name>
</gene>
<evidence type="ECO:0000313" key="4">
    <source>
        <dbReference type="Proteomes" id="UP000030764"/>
    </source>
</evidence>
<organism evidence="2 4">
    <name type="scientific">Trichuris suis</name>
    <name type="common">pig whipworm</name>
    <dbReference type="NCBI Taxonomy" id="68888"/>
    <lineage>
        <taxon>Eukaryota</taxon>
        <taxon>Metazoa</taxon>
        <taxon>Ecdysozoa</taxon>
        <taxon>Nematoda</taxon>
        <taxon>Enoplea</taxon>
        <taxon>Dorylaimia</taxon>
        <taxon>Trichinellida</taxon>
        <taxon>Trichuridae</taxon>
        <taxon>Trichuris</taxon>
    </lineage>
</organism>
<dbReference type="SUPFAM" id="SSF50249">
    <property type="entry name" value="Nucleic acid-binding proteins"/>
    <property type="match status" value="1"/>
</dbReference>
<dbReference type="Proteomes" id="UP000030758">
    <property type="component" value="Unassembled WGS sequence"/>
</dbReference>
<feature type="region of interest" description="Disordered" evidence="1">
    <location>
        <begin position="436"/>
        <end position="464"/>
    </location>
</feature>
<evidence type="ECO:0008006" key="5">
    <source>
        <dbReference type="Google" id="ProtNLM"/>
    </source>
</evidence>
<feature type="compositionally biased region" description="Low complexity" evidence="1">
    <location>
        <begin position="506"/>
        <end position="519"/>
    </location>
</feature>
<dbReference type="EMBL" id="KL363186">
    <property type="protein sequence ID" value="KFD58028.1"/>
    <property type="molecule type" value="Genomic_DNA"/>
</dbReference>
<evidence type="ECO:0000313" key="3">
    <source>
        <dbReference type="EMBL" id="KFD70788.1"/>
    </source>
</evidence>
<keyword evidence="4" id="KW-1185">Reference proteome</keyword>
<dbReference type="Gene3D" id="2.40.50.140">
    <property type="entry name" value="Nucleic acid-binding proteins"/>
    <property type="match status" value="1"/>
</dbReference>
<proteinExistence type="predicted"/>
<evidence type="ECO:0000256" key="1">
    <source>
        <dbReference type="SAM" id="MobiDB-lite"/>
    </source>
</evidence>
<reference evidence="2 4" key="1">
    <citation type="journal article" date="2014" name="Nat. Genet.">
        <title>Genome and transcriptome of the porcine whipworm Trichuris suis.</title>
        <authorList>
            <person name="Jex A.R."/>
            <person name="Nejsum P."/>
            <person name="Schwarz E.M."/>
            <person name="Hu L."/>
            <person name="Young N.D."/>
            <person name="Hall R.S."/>
            <person name="Korhonen P.K."/>
            <person name="Liao S."/>
            <person name="Thamsborg S."/>
            <person name="Xia J."/>
            <person name="Xu P."/>
            <person name="Wang S."/>
            <person name="Scheerlinck J.P."/>
            <person name="Hofmann A."/>
            <person name="Sternberg P.W."/>
            <person name="Wang J."/>
            <person name="Gasser R.B."/>
        </authorList>
    </citation>
    <scope>NUCLEOTIDE SEQUENCE [LARGE SCALE GENOMIC DNA]</scope>
    <source>
        <strain evidence="3">DCEP-RM93F</strain>
        <strain evidence="2">DCEP-RM93M</strain>
    </source>
</reference>
<dbReference type="InterPro" id="IPR012340">
    <property type="entry name" value="NA-bd_OB-fold"/>
</dbReference>
<name>A0A085MLD2_9BILA</name>
<sequence length="534" mass="59640">MKQREQGIALHTVDPTVTCFLNPLCPHRNEQLKSSSKMENEPWIVGIIEKLMPTYGFINCQGRQTYFFQKGSVLTNPDSLRVGDLVRFKVGKSRKSKRVQAQYVCLLCHFLQNGHDGATFSWNHFAFKGIYKFVGTVASLPSTGINGATVGTIYASVLMNPTVVAFDWGDLRYPLERCIFSVGMEVEFIMNFESQTSSRAFLVTPILPIEQGYVKEVLEERKRVAIKPLSLENETVFQVDISEFTSTFACFDMVEYISAKLENGFTFYSRFRKATNQEMTMNVELHSGVIQSMPTECSNGSISVTRNGHKVLLSVPREQMESRVTLKAGDCVKFYAKPITMDTEEELIVFGVTIEPHFSLADEIGRMEAKILLVDKSFALCSPPESSMHYVFAKEEFLGNYADLRPGCMVTISVSETEPHRAVRVAMKTEAMQCISNGTEQSESRDNSQPNKQLSGKSSDTTKIVTEKNDLKSFAQSSEIKPIARAPLTGYAEALYKKPTGEAQDNNNNINGSSANMNSTGTRIPPVLRKTVGY</sequence>
<accession>A0A085MLD2</accession>
<dbReference type="AlphaFoldDB" id="A0A085MLD2"/>
<dbReference type="Proteomes" id="UP000030764">
    <property type="component" value="Unassembled WGS sequence"/>
</dbReference>